<dbReference type="InterPro" id="IPR029058">
    <property type="entry name" value="AB_hydrolase_fold"/>
</dbReference>
<dbReference type="PANTHER" id="PTHR10655">
    <property type="entry name" value="LYSOPHOSPHOLIPASE-RELATED"/>
    <property type="match status" value="1"/>
</dbReference>
<dbReference type="InterPro" id="IPR050565">
    <property type="entry name" value="LYPA1-2/EST-like"/>
</dbReference>
<dbReference type="Proteomes" id="UP000400981">
    <property type="component" value="Unassembled WGS sequence"/>
</dbReference>
<dbReference type="InterPro" id="IPR003140">
    <property type="entry name" value="PLipase/COase/thioEstase"/>
</dbReference>
<feature type="domain" description="Phospholipase/carboxylesterase/thioesterase" evidence="3">
    <location>
        <begin position="21"/>
        <end position="207"/>
    </location>
</feature>
<reference evidence="4 5" key="1">
    <citation type="submission" date="2019-08" db="EMBL/GenBank/DDBJ databases">
        <authorList>
            <person name="Peeters C."/>
        </authorList>
    </citation>
    <scope>NUCLEOTIDE SEQUENCE [LARGE SCALE GENOMIC DNA]</scope>
    <source>
        <strain evidence="4 5">LMG 31012</strain>
    </source>
</reference>
<dbReference type="Pfam" id="PF02230">
    <property type="entry name" value="Abhydrolase_2"/>
    <property type="match status" value="1"/>
</dbReference>
<keyword evidence="2" id="KW-0378">Hydrolase</keyword>
<accession>A0A5E4RHT2</accession>
<dbReference type="GO" id="GO:0016787">
    <property type="term" value="F:hydrolase activity"/>
    <property type="evidence" value="ECO:0007669"/>
    <property type="project" value="UniProtKB-KW"/>
</dbReference>
<keyword evidence="5" id="KW-1185">Reference proteome</keyword>
<dbReference type="Gene3D" id="3.40.50.1820">
    <property type="entry name" value="alpha/beta hydrolase"/>
    <property type="match status" value="1"/>
</dbReference>
<organism evidence="4 5">
    <name type="scientific">Pandoraea eparura</name>
    <dbReference type="NCBI Taxonomy" id="2508291"/>
    <lineage>
        <taxon>Bacteria</taxon>
        <taxon>Pseudomonadati</taxon>
        <taxon>Pseudomonadota</taxon>
        <taxon>Betaproteobacteria</taxon>
        <taxon>Burkholderiales</taxon>
        <taxon>Burkholderiaceae</taxon>
        <taxon>Pandoraea</taxon>
    </lineage>
</organism>
<sequence>MSNGNPHLQAPVRVFGAPPGEASLAVILVHGRAQSPDWVHDMIVRRMALPGMAWCAPAAADGSWYPARFLEPVDANEPRLSQALACLDALTESLCAQGFPYESQVLMGFSQGACLCSEYVWRRQRRYRALVAFTGALIGPPGAARDMTHQTLAGMPVLLSTWDDDPYVPQDSVREAARWFDAAGAQVTLRIAAGTEHGIRAEEIKWARALLLDTCAGSGAAHP</sequence>
<dbReference type="EMBL" id="CABPSH010000001">
    <property type="protein sequence ID" value="VVD61508.1"/>
    <property type="molecule type" value="Genomic_DNA"/>
</dbReference>
<evidence type="ECO:0000256" key="1">
    <source>
        <dbReference type="ARBA" id="ARBA00006499"/>
    </source>
</evidence>
<evidence type="ECO:0000313" key="4">
    <source>
        <dbReference type="EMBL" id="VVD61508.1"/>
    </source>
</evidence>
<comment type="similarity">
    <text evidence="1">Belongs to the AB hydrolase superfamily. AB hydrolase 2 family.</text>
</comment>
<evidence type="ECO:0000313" key="5">
    <source>
        <dbReference type="Proteomes" id="UP000400981"/>
    </source>
</evidence>
<proteinExistence type="inferred from homology"/>
<evidence type="ECO:0000259" key="3">
    <source>
        <dbReference type="Pfam" id="PF02230"/>
    </source>
</evidence>
<name>A0A5E4RHT2_9BURK</name>
<evidence type="ECO:0000256" key="2">
    <source>
        <dbReference type="ARBA" id="ARBA00022801"/>
    </source>
</evidence>
<dbReference type="RefSeq" id="WP_150587441.1">
    <property type="nucleotide sequence ID" value="NZ_CABPSH010000001.1"/>
</dbReference>
<dbReference type="OrthoDB" id="9801763at2"/>
<dbReference type="SUPFAM" id="SSF53474">
    <property type="entry name" value="alpha/beta-Hydrolases"/>
    <property type="match status" value="1"/>
</dbReference>
<dbReference type="PANTHER" id="PTHR10655:SF17">
    <property type="entry name" value="LYSOPHOSPHOLIPASE-LIKE PROTEIN 1"/>
    <property type="match status" value="1"/>
</dbReference>
<dbReference type="AlphaFoldDB" id="A0A5E4RHT2"/>
<gene>
    <name evidence="4" type="ORF">PEP31012_00126</name>
</gene>
<protein>
    <recommendedName>
        <fullName evidence="3">Phospholipase/carboxylesterase/thioesterase domain-containing protein</fullName>
    </recommendedName>
</protein>